<sequence length="128" mass="15062">MIGDLQKILKEENLREKGVVDEKKLWQMIETFGILGDFTFFAMNYYDGAYLVDEIFSFTIPDTPAQLYLLEYIIRDLLSFRAHVEYLNTRIIELLRDATSRRRSCRTMTAVDVSPQNAEKTRRNSIKK</sequence>
<reference evidence="1 2" key="1">
    <citation type="submission" date="2015-10" db="EMBL/GenBank/DDBJ databases">
        <title>Genome analyses suggest a sexual origin of heterokaryosis in a supposedly ancient asexual fungus.</title>
        <authorList>
            <person name="Ropars J."/>
            <person name="Sedzielewska K."/>
            <person name="Noel J."/>
            <person name="Charron P."/>
            <person name="Farinelli L."/>
            <person name="Marton T."/>
            <person name="Kruger M."/>
            <person name="Pelin A."/>
            <person name="Brachmann A."/>
            <person name="Corradi N."/>
        </authorList>
    </citation>
    <scope>NUCLEOTIDE SEQUENCE [LARGE SCALE GENOMIC DNA]</scope>
    <source>
        <strain evidence="1 2">A4</strain>
    </source>
</reference>
<protein>
    <submittedName>
        <fullName evidence="1">Uncharacterized protein</fullName>
    </submittedName>
</protein>
<proteinExistence type="predicted"/>
<name>A0A2I1GZF7_9GLOM</name>
<dbReference type="AlphaFoldDB" id="A0A2I1GZF7"/>
<dbReference type="VEuPathDB" id="FungiDB:RhiirFUN_014156"/>
<accession>A0A2I1GZF7</accession>
<gene>
    <name evidence="1" type="ORF">RhiirA4_469365</name>
</gene>
<keyword evidence="2" id="KW-1185">Reference proteome</keyword>
<evidence type="ECO:0000313" key="1">
    <source>
        <dbReference type="EMBL" id="PKY52008.1"/>
    </source>
</evidence>
<comment type="caution">
    <text evidence="1">The sequence shown here is derived from an EMBL/GenBank/DDBJ whole genome shotgun (WGS) entry which is preliminary data.</text>
</comment>
<evidence type="ECO:0000313" key="2">
    <source>
        <dbReference type="Proteomes" id="UP000234323"/>
    </source>
</evidence>
<dbReference type="Proteomes" id="UP000234323">
    <property type="component" value="Unassembled WGS sequence"/>
</dbReference>
<dbReference type="EMBL" id="LLXI01001120">
    <property type="protein sequence ID" value="PKY52008.1"/>
    <property type="molecule type" value="Genomic_DNA"/>
</dbReference>
<organism evidence="1 2">
    <name type="scientific">Rhizophagus irregularis</name>
    <dbReference type="NCBI Taxonomy" id="588596"/>
    <lineage>
        <taxon>Eukaryota</taxon>
        <taxon>Fungi</taxon>
        <taxon>Fungi incertae sedis</taxon>
        <taxon>Mucoromycota</taxon>
        <taxon>Glomeromycotina</taxon>
        <taxon>Glomeromycetes</taxon>
        <taxon>Glomerales</taxon>
        <taxon>Glomeraceae</taxon>
        <taxon>Rhizophagus</taxon>
    </lineage>
</organism>
<dbReference type="VEuPathDB" id="FungiDB:FUN_016138"/>